<evidence type="ECO:0000259" key="4">
    <source>
        <dbReference type="PROSITE" id="PS50110"/>
    </source>
</evidence>
<name>A0ABT8TGG1_9GAMM</name>
<keyword evidence="7" id="KW-1185">Reference proteome</keyword>
<dbReference type="InterPro" id="IPR007492">
    <property type="entry name" value="LytTR_DNA-bd_dom"/>
</dbReference>
<sequence length="240" mass="26498">MEVLIVDDEPLARARLERMIGELEGYRVSADAAGAEQAMKAIAEVDPDIVLLDIHMPGDDGLTLARRLGEMDDPPAVIFCTAFDEHALDAFGTTAVGYLLKPVRKEQLAAALEKAGRVNKIQRSATHAGPARSSITAKTHRGFERIPVENIRFFLADQKYVTVYHTGGQHLLDNTLKELEEEFGEQMVRVHRNALVAVRHIEALERCAEGGYRVRLAGIADTPMVSRRHASAVKALLQRL</sequence>
<dbReference type="SMART" id="SM00448">
    <property type="entry name" value="REC"/>
    <property type="match status" value="1"/>
</dbReference>
<dbReference type="EMBL" id="JAULRT010000060">
    <property type="protein sequence ID" value="MDO3383118.1"/>
    <property type="molecule type" value="Genomic_DNA"/>
</dbReference>
<evidence type="ECO:0000313" key="6">
    <source>
        <dbReference type="EMBL" id="MDO3383118.1"/>
    </source>
</evidence>
<dbReference type="Pfam" id="PF04397">
    <property type="entry name" value="LytTR"/>
    <property type="match status" value="1"/>
</dbReference>
<organism evidence="6 7">
    <name type="scientific">Gilvimarinus algae</name>
    <dbReference type="NCBI Taxonomy" id="3058037"/>
    <lineage>
        <taxon>Bacteria</taxon>
        <taxon>Pseudomonadati</taxon>
        <taxon>Pseudomonadota</taxon>
        <taxon>Gammaproteobacteria</taxon>
        <taxon>Cellvibrionales</taxon>
        <taxon>Cellvibrionaceae</taxon>
        <taxon>Gilvimarinus</taxon>
    </lineage>
</organism>
<evidence type="ECO:0000313" key="7">
    <source>
        <dbReference type="Proteomes" id="UP001168380"/>
    </source>
</evidence>
<keyword evidence="1" id="KW-0902">Two-component regulatory system</keyword>
<dbReference type="PROSITE" id="PS50110">
    <property type="entry name" value="RESPONSE_REGULATORY"/>
    <property type="match status" value="1"/>
</dbReference>
<dbReference type="PROSITE" id="PS50930">
    <property type="entry name" value="HTH_LYTTR"/>
    <property type="match status" value="1"/>
</dbReference>
<dbReference type="Gene3D" id="2.40.50.1020">
    <property type="entry name" value="LytTr DNA-binding domain"/>
    <property type="match status" value="1"/>
</dbReference>
<gene>
    <name evidence="6" type="ORF">QWI16_13140</name>
</gene>
<feature type="domain" description="HTH LytTR-type" evidence="5">
    <location>
        <begin position="135"/>
        <end position="239"/>
    </location>
</feature>
<evidence type="ECO:0000256" key="2">
    <source>
        <dbReference type="ARBA" id="ARBA00023125"/>
    </source>
</evidence>
<dbReference type="InterPro" id="IPR039420">
    <property type="entry name" value="WalR-like"/>
</dbReference>
<dbReference type="SUPFAM" id="SSF52172">
    <property type="entry name" value="CheY-like"/>
    <property type="match status" value="1"/>
</dbReference>
<dbReference type="Gene3D" id="3.40.50.2300">
    <property type="match status" value="1"/>
</dbReference>
<keyword evidence="2 6" id="KW-0238">DNA-binding</keyword>
<evidence type="ECO:0000256" key="1">
    <source>
        <dbReference type="ARBA" id="ARBA00023012"/>
    </source>
</evidence>
<reference evidence="6" key="1">
    <citation type="submission" date="2023-07" db="EMBL/GenBank/DDBJ databases">
        <title>Gilvimarinus algae sp. nov., isolated from the surface of Kelp.</title>
        <authorList>
            <person name="Sun Y.Y."/>
            <person name="Gong Y."/>
            <person name="Du Z.J."/>
        </authorList>
    </citation>
    <scope>NUCLEOTIDE SEQUENCE</scope>
    <source>
        <strain evidence="6">SDUM040014</strain>
    </source>
</reference>
<proteinExistence type="predicted"/>
<dbReference type="InterPro" id="IPR011006">
    <property type="entry name" value="CheY-like_superfamily"/>
</dbReference>
<evidence type="ECO:0000256" key="3">
    <source>
        <dbReference type="PROSITE-ProRule" id="PRU00169"/>
    </source>
</evidence>
<feature type="modified residue" description="4-aspartylphosphate" evidence="3">
    <location>
        <position position="53"/>
    </location>
</feature>
<dbReference type="RefSeq" id="WP_302714202.1">
    <property type="nucleotide sequence ID" value="NZ_JAULRT010000060.1"/>
</dbReference>
<dbReference type="PANTHER" id="PTHR48111">
    <property type="entry name" value="REGULATOR OF RPOS"/>
    <property type="match status" value="1"/>
</dbReference>
<dbReference type="PANTHER" id="PTHR48111:SF3">
    <property type="entry name" value="TRANSCRIPTIONAL REGULATORY PROTEIN BTSR"/>
    <property type="match status" value="1"/>
</dbReference>
<keyword evidence="3" id="KW-0597">Phosphoprotein</keyword>
<protein>
    <submittedName>
        <fullName evidence="6">LytTR family DNA-binding domain-containing protein</fullName>
    </submittedName>
</protein>
<dbReference type="Proteomes" id="UP001168380">
    <property type="component" value="Unassembled WGS sequence"/>
</dbReference>
<dbReference type="Pfam" id="PF00072">
    <property type="entry name" value="Response_reg"/>
    <property type="match status" value="1"/>
</dbReference>
<accession>A0ABT8TGG1</accession>
<feature type="domain" description="Response regulatory" evidence="4">
    <location>
        <begin position="2"/>
        <end position="116"/>
    </location>
</feature>
<evidence type="ECO:0000259" key="5">
    <source>
        <dbReference type="PROSITE" id="PS50930"/>
    </source>
</evidence>
<comment type="caution">
    <text evidence="6">The sequence shown here is derived from an EMBL/GenBank/DDBJ whole genome shotgun (WGS) entry which is preliminary data.</text>
</comment>
<dbReference type="GO" id="GO:0003677">
    <property type="term" value="F:DNA binding"/>
    <property type="evidence" value="ECO:0007669"/>
    <property type="project" value="UniProtKB-KW"/>
</dbReference>
<dbReference type="InterPro" id="IPR001789">
    <property type="entry name" value="Sig_transdc_resp-reg_receiver"/>
</dbReference>
<dbReference type="SMART" id="SM00850">
    <property type="entry name" value="LytTR"/>
    <property type="match status" value="1"/>
</dbReference>